<keyword evidence="3 4" id="KW-0732">Signal</keyword>
<reference evidence="6" key="1">
    <citation type="journal article" date="2020" name="Microbiol. Resour. Announc.">
        <title>Draft Genome Sequences of Thiorhodococcus mannitoliphagus and Thiorhodococcus minor, Purple Sulfur Photosynthetic Bacteria in the Gammaproteobacterial Family Chromatiaceae.</title>
        <authorList>
            <person name="Aviles F.A."/>
            <person name="Meyer T.E."/>
            <person name="Kyndt J.A."/>
        </authorList>
    </citation>
    <scope>NUCLEOTIDE SEQUENCE [LARGE SCALE GENOMIC DNA]</scope>
    <source>
        <strain evidence="6">DSM 18266</strain>
    </source>
</reference>
<organism evidence="5 6">
    <name type="scientific">Thiorhodococcus mannitoliphagus</name>
    <dbReference type="NCBI Taxonomy" id="329406"/>
    <lineage>
        <taxon>Bacteria</taxon>
        <taxon>Pseudomonadati</taxon>
        <taxon>Pseudomonadota</taxon>
        <taxon>Gammaproteobacteria</taxon>
        <taxon>Chromatiales</taxon>
        <taxon>Chromatiaceae</taxon>
        <taxon>Thiorhodococcus</taxon>
    </lineage>
</organism>
<evidence type="ECO:0000313" key="5">
    <source>
        <dbReference type="EMBL" id="NEX19625.1"/>
    </source>
</evidence>
<feature type="chain" id="PRO_5026876547" evidence="4">
    <location>
        <begin position="19"/>
        <end position="236"/>
    </location>
</feature>
<dbReference type="InterPro" id="IPR050682">
    <property type="entry name" value="ModA/WtpA"/>
</dbReference>
<dbReference type="SUPFAM" id="SSF53850">
    <property type="entry name" value="Periplasmic binding protein-like II"/>
    <property type="match status" value="1"/>
</dbReference>
<sequence length="236" mass="25194">MRILLTLSLLCISISAMAEPLLIAAGAGYKKPLTEVYAAFEADSGIEVQAAFGNMQQVIAQTRDSGRIDLVVGERGFLTKTGLFEHFTPLGKGRLVLAYGIRPLGGYQALAEVSVERIALPDPKKAIYGRAATQFLERSGLMPEVQGKLMTLATVPQVSAYLVAGTVDAGFINITDALGIRDKLAGFVEIPADLYDPPVIALAYPEGRPVSAAAKTFADFLNTDRAKAIFAKYGLQ</sequence>
<dbReference type="PANTHER" id="PTHR30632:SF0">
    <property type="entry name" value="SULFATE-BINDING PROTEIN"/>
    <property type="match status" value="1"/>
</dbReference>
<evidence type="ECO:0000256" key="4">
    <source>
        <dbReference type="SAM" id="SignalP"/>
    </source>
</evidence>
<dbReference type="GO" id="GO:0030973">
    <property type="term" value="F:molybdate ion binding"/>
    <property type="evidence" value="ECO:0007669"/>
    <property type="project" value="TreeGrafter"/>
</dbReference>
<evidence type="ECO:0000256" key="1">
    <source>
        <dbReference type="ARBA" id="ARBA00009175"/>
    </source>
</evidence>
<gene>
    <name evidence="5" type="primary">modA</name>
    <name evidence="5" type="ORF">G3480_04740</name>
</gene>
<accession>A0A6P1DVD1</accession>
<dbReference type="Gene3D" id="3.40.190.10">
    <property type="entry name" value="Periplasmic binding protein-like II"/>
    <property type="match status" value="2"/>
</dbReference>
<dbReference type="EMBL" id="JAAIJR010000012">
    <property type="protein sequence ID" value="NEX19625.1"/>
    <property type="molecule type" value="Genomic_DNA"/>
</dbReference>
<dbReference type="GO" id="GO:0015689">
    <property type="term" value="P:molybdate ion transport"/>
    <property type="evidence" value="ECO:0007669"/>
    <property type="project" value="InterPro"/>
</dbReference>
<keyword evidence="2" id="KW-0479">Metal-binding</keyword>
<dbReference type="GO" id="GO:0046872">
    <property type="term" value="F:metal ion binding"/>
    <property type="evidence" value="ECO:0007669"/>
    <property type="project" value="UniProtKB-KW"/>
</dbReference>
<dbReference type="PANTHER" id="PTHR30632">
    <property type="entry name" value="MOLYBDATE-BINDING PERIPLASMIC PROTEIN"/>
    <property type="match status" value="1"/>
</dbReference>
<comment type="similarity">
    <text evidence="1">Belongs to the bacterial solute-binding protein ModA family.</text>
</comment>
<name>A0A6P1DVD1_9GAMM</name>
<protein>
    <submittedName>
        <fullName evidence="5">Molybdate ABC transporter substrate-binding protein</fullName>
    </submittedName>
</protein>
<dbReference type="RefSeq" id="WP_164652523.1">
    <property type="nucleotide sequence ID" value="NZ_JAAIJR010000012.1"/>
</dbReference>
<evidence type="ECO:0000313" key="6">
    <source>
        <dbReference type="Proteomes" id="UP000471640"/>
    </source>
</evidence>
<keyword evidence="6" id="KW-1185">Reference proteome</keyword>
<evidence type="ECO:0000256" key="3">
    <source>
        <dbReference type="ARBA" id="ARBA00022729"/>
    </source>
</evidence>
<dbReference type="Proteomes" id="UP000471640">
    <property type="component" value="Unassembled WGS sequence"/>
</dbReference>
<dbReference type="NCBIfam" id="TIGR01256">
    <property type="entry name" value="modA"/>
    <property type="match status" value="1"/>
</dbReference>
<dbReference type="InterPro" id="IPR005950">
    <property type="entry name" value="ModA"/>
</dbReference>
<dbReference type="AlphaFoldDB" id="A0A6P1DVD1"/>
<evidence type="ECO:0000256" key="2">
    <source>
        <dbReference type="ARBA" id="ARBA00022723"/>
    </source>
</evidence>
<comment type="caution">
    <text evidence="5">The sequence shown here is derived from an EMBL/GenBank/DDBJ whole genome shotgun (WGS) entry which is preliminary data.</text>
</comment>
<dbReference type="Pfam" id="PF13531">
    <property type="entry name" value="SBP_bac_11"/>
    <property type="match status" value="1"/>
</dbReference>
<proteinExistence type="inferred from homology"/>
<feature type="signal peptide" evidence="4">
    <location>
        <begin position="1"/>
        <end position="18"/>
    </location>
</feature>
<reference evidence="5 6" key="2">
    <citation type="submission" date="2020-02" db="EMBL/GenBank/DDBJ databases">
        <title>Genome sequences of Thiorhodococcus mannitoliphagus and Thiorhodococcus minor, purple sulfur photosynthetic bacteria in the gammaproteobacterial family, Chromatiaceae.</title>
        <authorList>
            <person name="Aviles F.A."/>
            <person name="Meyer T.E."/>
            <person name="Kyndt J.A."/>
        </authorList>
    </citation>
    <scope>NUCLEOTIDE SEQUENCE [LARGE SCALE GENOMIC DNA]</scope>
    <source>
        <strain evidence="5 6">DSM 18266</strain>
    </source>
</reference>